<dbReference type="InterPro" id="IPR023799">
    <property type="entry name" value="RbfA_dom_sf"/>
</dbReference>
<accession>A0A8J7C1D0</accession>
<reference evidence="4 5" key="1">
    <citation type="submission" date="2020-08" db="EMBL/GenBank/DDBJ databases">
        <title>Acidobacteriota in marine sediments use diverse sulfur dissimilation pathways.</title>
        <authorList>
            <person name="Wasmund K."/>
        </authorList>
    </citation>
    <scope>NUCLEOTIDE SEQUENCE [LARGE SCALE GENOMIC DNA]</scope>
    <source>
        <strain evidence="4">MAG AM4</strain>
    </source>
</reference>
<organism evidence="4 5">
    <name type="scientific">Candidatus Polarisedimenticola svalbardensis</name>
    <dbReference type="NCBI Taxonomy" id="2886004"/>
    <lineage>
        <taxon>Bacteria</taxon>
        <taxon>Pseudomonadati</taxon>
        <taxon>Acidobacteriota</taxon>
        <taxon>Candidatus Polarisedimenticolia</taxon>
        <taxon>Candidatus Polarisedimenticolales</taxon>
        <taxon>Candidatus Polarisedimenticolaceae</taxon>
        <taxon>Candidatus Polarisedimenticola</taxon>
    </lineage>
</organism>
<evidence type="ECO:0000256" key="1">
    <source>
        <dbReference type="ARBA" id="ARBA00022517"/>
    </source>
</evidence>
<proteinExistence type="inferred from homology"/>
<dbReference type="GO" id="GO:0005829">
    <property type="term" value="C:cytosol"/>
    <property type="evidence" value="ECO:0007669"/>
    <property type="project" value="TreeGrafter"/>
</dbReference>
<gene>
    <name evidence="2 4" type="primary">rbfA</name>
    <name evidence="4" type="ORF">IFK94_03060</name>
</gene>
<protein>
    <recommendedName>
        <fullName evidence="2">Ribosome-binding factor A</fullName>
    </recommendedName>
</protein>
<evidence type="ECO:0000256" key="3">
    <source>
        <dbReference type="SAM" id="MobiDB-lite"/>
    </source>
</evidence>
<dbReference type="SUPFAM" id="SSF89919">
    <property type="entry name" value="Ribosome-binding factor A, RbfA"/>
    <property type="match status" value="1"/>
</dbReference>
<evidence type="ECO:0000313" key="4">
    <source>
        <dbReference type="EMBL" id="MBD3867080.1"/>
    </source>
</evidence>
<dbReference type="NCBIfam" id="TIGR00082">
    <property type="entry name" value="rbfA"/>
    <property type="match status" value="1"/>
</dbReference>
<dbReference type="EMBL" id="JACXWD010000006">
    <property type="protein sequence ID" value="MBD3867080.1"/>
    <property type="molecule type" value="Genomic_DNA"/>
</dbReference>
<dbReference type="PANTHER" id="PTHR33515">
    <property type="entry name" value="RIBOSOME-BINDING FACTOR A, CHLOROPLASTIC-RELATED"/>
    <property type="match status" value="1"/>
</dbReference>
<dbReference type="Gene3D" id="3.30.300.20">
    <property type="match status" value="1"/>
</dbReference>
<feature type="compositionally biased region" description="Basic and acidic residues" evidence="3">
    <location>
        <begin position="104"/>
        <end position="118"/>
    </location>
</feature>
<dbReference type="HAMAP" id="MF_00003">
    <property type="entry name" value="RbfA"/>
    <property type="match status" value="1"/>
</dbReference>
<sequence>MSKVRTQRVADQIRQTLAEIVMRELRDPDIGFVTITGVEVSSDLRYAKAFVSTMGSPSEKSATLAALRKAAPFARRALGDRIRLRHVPEIRFLEDLTESRAGRIEELIHEIQDDRPPETPEPDGDDKP</sequence>
<dbReference type="PANTHER" id="PTHR33515:SF1">
    <property type="entry name" value="RIBOSOME-BINDING FACTOR A, CHLOROPLASTIC-RELATED"/>
    <property type="match status" value="1"/>
</dbReference>
<comment type="similarity">
    <text evidence="2">Belongs to the RbfA family.</text>
</comment>
<keyword evidence="1 2" id="KW-0690">Ribosome biogenesis</keyword>
<evidence type="ECO:0000313" key="5">
    <source>
        <dbReference type="Proteomes" id="UP000648239"/>
    </source>
</evidence>
<evidence type="ECO:0000256" key="2">
    <source>
        <dbReference type="HAMAP-Rule" id="MF_00003"/>
    </source>
</evidence>
<dbReference type="InterPro" id="IPR015946">
    <property type="entry name" value="KH_dom-like_a/b"/>
</dbReference>
<comment type="caution">
    <text evidence="4">The sequence shown here is derived from an EMBL/GenBank/DDBJ whole genome shotgun (WGS) entry which is preliminary data.</text>
</comment>
<dbReference type="Pfam" id="PF02033">
    <property type="entry name" value="RBFA"/>
    <property type="match status" value="1"/>
</dbReference>
<dbReference type="GO" id="GO:0030490">
    <property type="term" value="P:maturation of SSU-rRNA"/>
    <property type="evidence" value="ECO:0007669"/>
    <property type="project" value="UniProtKB-UniRule"/>
</dbReference>
<dbReference type="Proteomes" id="UP000648239">
    <property type="component" value="Unassembled WGS sequence"/>
</dbReference>
<dbReference type="InterPro" id="IPR020053">
    <property type="entry name" value="Ribosome-bd_factorA_CS"/>
</dbReference>
<dbReference type="GO" id="GO:0043024">
    <property type="term" value="F:ribosomal small subunit binding"/>
    <property type="evidence" value="ECO:0007669"/>
    <property type="project" value="TreeGrafter"/>
</dbReference>
<keyword evidence="2" id="KW-0963">Cytoplasm</keyword>
<name>A0A8J7C1D0_9BACT</name>
<feature type="region of interest" description="Disordered" evidence="3">
    <location>
        <begin position="104"/>
        <end position="128"/>
    </location>
</feature>
<dbReference type="AlphaFoldDB" id="A0A8J7C1D0"/>
<comment type="subcellular location">
    <subcellularLocation>
        <location evidence="2">Cytoplasm</location>
    </subcellularLocation>
</comment>
<comment type="subunit">
    <text evidence="2">Monomer. Binds 30S ribosomal subunits, but not 50S ribosomal subunits or 70S ribosomes.</text>
</comment>
<comment type="function">
    <text evidence="2">One of several proteins that assist in the late maturation steps of the functional core of the 30S ribosomal subunit. Associates with free 30S ribosomal subunits (but not with 30S subunits that are part of 70S ribosomes or polysomes). Required for efficient processing of 16S rRNA. May interact with the 5'-terminal helix region of 16S rRNA.</text>
</comment>
<dbReference type="InterPro" id="IPR000238">
    <property type="entry name" value="RbfA"/>
</dbReference>
<dbReference type="PROSITE" id="PS01319">
    <property type="entry name" value="RBFA"/>
    <property type="match status" value="1"/>
</dbReference>